<sequence length="265" mass="29499">MHPGLSQLVDSNLPAEEFVVALQGFAARSRAVNHPLLHAFAQREFSRPEAALKDFFGQYFFYSYRFTQYLTSVISRLDSPQHRAQLAGNLAEETGHIDPEHAALLRGVGINPEDVSFPHPLLFRRFLEAIGLDVAQLMGREPDVATAAWVETFQEVCRSPDAAQGVGALGIATEAIVRFMYANLLTAIQQAWPQMPLRDRVFFDLHAAVDDEHAEVLRGIAMNLAQTPRGRMGLAMGTLRALDARANFFDHMMDRLRRLDAAAQG</sequence>
<dbReference type="EMBL" id="FOAP01000027">
    <property type="protein sequence ID" value="SEM98313.1"/>
    <property type="molecule type" value="Genomic_DNA"/>
</dbReference>
<dbReference type="Gene3D" id="1.20.910.10">
    <property type="entry name" value="Heme oxygenase-like"/>
    <property type="match status" value="1"/>
</dbReference>
<evidence type="ECO:0000313" key="2">
    <source>
        <dbReference type="EMBL" id="SEM98313.1"/>
    </source>
</evidence>
<evidence type="ECO:0000313" key="3">
    <source>
        <dbReference type="Proteomes" id="UP000182719"/>
    </source>
</evidence>
<dbReference type="OrthoDB" id="7596719at2"/>
<dbReference type="InterPro" id="IPR016084">
    <property type="entry name" value="Haem_Oase-like_multi-hlx"/>
</dbReference>
<dbReference type="AlphaFoldDB" id="A0A1H8CT43"/>
<organism evidence="2 3">
    <name type="scientific">Stigmatella aurantiaca</name>
    <dbReference type="NCBI Taxonomy" id="41"/>
    <lineage>
        <taxon>Bacteria</taxon>
        <taxon>Pseudomonadati</taxon>
        <taxon>Myxococcota</taxon>
        <taxon>Myxococcia</taxon>
        <taxon>Myxococcales</taxon>
        <taxon>Cystobacterineae</taxon>
        <taxon>Archangiaceae</taxon>
        <taxon>Stigmatella</taxon>
    </lineage>
</organism>
<keyword evidence="3" id="KW-1185">Reference proteome</keyword>
<dbReference type="PANTHER" id="PTHR40279">
    <property type="entry name" value="PQQC-LIKE PROTEIN"/>
    <property type="match status" value="1"/>
</dbReference>
<evidence type="ECO:0000256" key="1">
    <source>
        <dbReference type="ARBA" id="ARBA00023002"/>
    </source>
</evidence>
<dbReference type="GO" id="GO:0016491">
    <property type="term" value="F:oxidoreductase activity"/>
    <property type="evidence" value="ECO:0007669"/>
    <property type="project" value="UniProtKB-KW"/>
</dbReference>
<keyword evidence="1" id="KW-0560">Oxidoreductase</keyword>
<dbReference type="Proteomes" id="UP000182719">
    <property type="component" value="Unassembled WGS sequence"/>
</dbReference>
<gene>
    <name evidence="2" type="ORF">SAMN05444354_12773</name>
</gene>
<dbReference type="RefSeq" id="WP_075010683.1">
    <property type="nucleotide sequence ID" value="NZ_FOAP01000027.1"/>
</dbReference>
<proteinExistence type="predicted"/>
<dbReference type="PANTHER" id="PTHR40279:SF3">
    <property type="entry name" value="4-AMINOBENZOATE SYNTHASE"/>
    <property type="match status" value="1"/>
</dbReference>
<dbReference type="Pfam" id="PF14518">
    <property type="entry name" value="Haem_oxygenas_2"/>
    <property type="match status" value="1"/>
</dbReference>
<dbReference type="InterPro" id="IPR039068">
    <property type="entry name" value="PqqC-like"/>
</dbReference>
<dbReference type="SMART" id="SM01236">
    <property type="entry name" value="Haem_oxygenase_2"/>
    <property type="match status" value="1"/>
</dbReference>
<dbReference type="SUPFAM" id="SSF48613">
    <property type="entry name" value="Heme oxygenase-like"/>
    <property type="match status" value="1"/>
</dbReference>
<reference evidence="3" key="1">
    <citation type="submission" date="2016-10" db="EMBL/GenBank/DDBJ databases">
        <authorList>
            <person name="Varghese N."/>
            <person name="Submissions S."/>
        </authorList>
    </citation>
    <scope>NUCLEOTIDE SEQUENCE [LARGE SCALE GENOMIC DNA]</scope>
    <source>
        <strain evidence="3">DSM 17044</strain>
    </source>
</reference>
<accession>A0A1H8CT43</accession>
<name>A0A1H8CT43_STIAU</name>
<protein>
    <submittedName>
        <fullName evidence="2">Pyrroloquinoline quinone (PQQ) biosynthesis protein C</fullName>
    </submittedName>
</protein>